<feature type="transmembrane region" description="Helical" evidence="1">
    <location>
        <begin position="886"/>
        <end position="909"/>
    </location>
</feature>
<gene>
    <name evidence="2" type="ORF">HMPREF9695_01620</name>
</gene>
<dbReference type="Gene3D" id="3.30.70.1430">
    <property type="entry name" value="Multidrug efflux transporter AcrB pore domain"/>
    <property type="match status" value="2"/>
</dbReference>
<reference evidence="2 3" key="1">
    <citation type="submission" date="2012-04" db="EMBL/GenBank/DDBJ databases">
        <title>The Genome Sequence of Afipia broomeae ATCC 49717.</title>
        <authorList>
            <consortium name="The Broad Institute Genome Sequencing Platform"/>
            <person name="Earl A."/>
            <person name="Ward D."/>
            <person name="Feldgarden M."/>
            <person name="Gevers D."/>
            <person name="Huys G."/>
            <person name="Walker B."/>
            <person name="Young S.K."/>
            <person name="Zeng Q."/>
            <person name="Gargeya S."/>
            <person name="Fitzgerald M."/>
            <person name="Haas B."/>
            <person name="Abouelleil A."/>
            <person name="Alvarado L."/>
            <person name="Arachchi H.M."/>
            <person name="Berlin A."/>
            <person name="Chapman S.B."/>
            <person name="Goldberg J."/>
            <person name="Griggs A."/>
            <person name="Gujja S."/>
            <person name="Hansen M."/>
            <person name="Howarth C."/>
            <person name="Imamovic A."/>
            <person name="Larimer J."/>
            <person name="McCowen C."/>
            <person name="Montmayeur A."/>
            <person name="Murphy C."/>
            <person name="Neiman D."/>
            <person name="Pearson M."/>
            <person name="Priest M."/>
            <person name="Roberts A."/>
            <person name="Saif S."/>
            <person name="Shea T."/>
            <person name="Sisk P."/>
            <person name="Sykes S."/>
            <person name="Wortman J."/>
            <person name="Nusbaum C."/>
            <person name="Birren B."/>
        </authorList>
    </citation>
    <scope>NUCLEOTIDE SEQUENCE [LARGE SCALE GENOMIC DNA]</scope>
    <source>
        <strain evidence="2 3">ATCC 49717</strain>
    </source>
</reference>
<proteinExistence type="predicted"/>
<feature type="transmembrane region" description="Helical" evidence="1">
    <location>
        <begin position="543"/>
        <end position="563"/>
    </location>
</feature>
<dbReference type="PRINTS" id="PR00702">
    <property type="entry name" value="ACRIFLAVINRP"/>
</dbReference>
<accession>K8PFX7</accession>
<sequence>MNALVRIALSRPYTFVVLAVLLLIVGPLAALRTPTDIFPEIRIPVIGVVWQYTGLPPDQMSGRIVTPFQRALTTTVNDIEHITANSYNTYGVIKIFFQPNVDIRTANAQVTAIAQTMLRQLPAGSTPPLILNYSASTVPIIQLALGGEGLTEQNMFDIATNQLRTPLVTVPGAAIPWPFGGKQRQIQLDINPTAMQALGLSGQDVANALAAQNLITPVGTQKIGNFEYNIQLNNAPRKIEELGNLPIKVVNGATVYIRDVAQVRDGNPPQTNIVHVDGTRSVLMMVLKAGATSTLDIISGIKQKIIDTKDQLPEQLRVNLLGDQSIFVRGAIAGVAFEGVLAAALTSIMILLFLGSWRSTLIIAISIPLSVFGAIICLSAVGETLNIMTLGGLALAVGILVDDATVTIENINYHLEHGMEVEPAILEGARQIATPAFVTLLCICIVFVPMFFLTGVSRFLFVPMALSVMFAMTWSFILSRTLVPTMAKYLLHPHPHDENGNPLPPPESRNPLVLFQRAFEKRFERVRDVYHGLLHMALGHRKVFVIGFLGFVGVSFLLVPFLGRNFFPSVDTGQILIHVRTQIGTRVEETANKLADIQKVIRQVIPSDKIETMADNIGMPISGINLTYNNTGVIGPQDGDIQIKLKEDHKPTEEYVRELREKLPREFPGVSFAFLPADIVSQILNFGSPAPIDIQVRGANTVENFRYANDLLRRIKLIPGVADARIQQSPNNPSFDVNVDRTRAQYVGLTARDVTNSMVVNLAGSSQVAPTFFLDPNNGVSYSIVMQTPQYQIDSLNKLEALPISSAGIATAPMLGGIADIKRSSSSAVVSQYDIQTMVQIFATPQGRDLGAVAADINKVIAETAKDLPRGSRVVLLGQVETMNSAFAGLLFGLLGAIVLIYLLIVVNFQSWSDPFVIVSALPAALAGIVWMLFATHTTLSVPALTGAIMCMGVATANSVLVIAFARERFDQLGDPVAAALDAGFVRFRPVLMTALAMIIGMTPMALGMGEGGEQNAPLGRAVIGGLIFATTATLLFVPVVFSMVHKKKQQPATSATAPEMVHAT</sequence>
<dbReference type="Gene3D" id="1.20.1640.10">
    <property type="entry name" value="Multidrug efflux transporter AcrB transmembrane domain"/>
    <property type="match status" value="2"/>
</dbReference>
<feature type="transmembrane region" description="Helical" evidence="1">
    <location>
        <begin position="940"/>
        <end position="966"/>
    </location>
</feature>
<dbReference type="PATRIC" id="fig|883078.3.peg.1658"/>
<dbReference type="RefSeq" id="WP_006020337.1">
    <property type="nucleotide sequence ID" value="NZ_KB375282.1"/>
</dbReference>
<dbReference type="eggNOG" id="COG0841">
    <property type="taxonomic scope" value="Bacteria"/>
</dbReference>
<keyword evidence="1" id="KW-0812">Transmembrane</keyword>
<keyword evidence="3" id="KW-1185">Reference proteome</keyword>
<dbReference type="InterPro" id="IPR001036">
    <property type="entry name" value="Acrflvin-R"/>
</dbReference>
<dbReference type="InterPro" id="IPR027463">
    <property type="entry name" value="AcrB_DN_DC_subdom"/>
</dbReference>
<name>K8PFX7_9BRAD</name>
<dbReference type="Gene3D" id="3.30.70.1320">
    <property type="entry name" value="Multidrug efflux transporter AcrB pore domain like"/>
    <property type="match status" value="1"/>
</dbReference>
<dbReference type="GO" id="GO:0005886">
    <property type="term" value="C:plasma membrane"/>
    <property type="evidence" value="ECO:0007669"/>
    <property type="project" value="TreeGrafter"/>
</dbReference>
<feature type="transmembrane region" description="Helical" evidence="1">
    <location>
        <begin position="432"/>
        <end position="453"/>
    </location>
</feature>
<dbReference type="Pfam" id="PF00873">
    <property type="entry name" value="ACR_tran"/>
    <property type="match status" value="1"/>
</dbReference>
<dbReference type="Gene3D" id="3.30.70.1440">
    <property type="entry name" value="Multidrug efflux transporter AcrB pore domain"/>
    <property type="match status" value="1"/>
</dbReference>
<dbReference type="SUPFAM" id="SSF82866">
    <property type="entry name" value="Multidrug efflux transporter AcrB transmembrane domain"/>
    <property type="match status" value="2"/>
</dbReference>
<dbReference type="SUPFAM" id="SSF82714">
    <property type="entry name" value="Multidrug efflux transporter AcrB TolC docking domain, DN and DC subdomains"/>
    <property type="match status" value="2"/>
</dbReference>
<feature type="transmembrane region" description="Helical" evidence="1">
    <location>
        <begin position="459"/>
        <end position="478"/>
    </location>
</feature>
<protein>
    <recommendedName>
        <fullName evidence="4">CzcA family heavy metal efflux pump</fullName>
    </recommendedName>
</protein>
<organism evidence="2 3">
    <name type="scientific">Afipia broomeae ATCC 49717</name>
    <dbReference type="NCBI Taxonomy" id="883078"/>
    <lineage>
        <taxon>Bacteria</taxon>
        <taxon>Pseudomonadati</taxon>
        <taxon>Pseudomonadota</taxon>
        <taxon>Alphaproteobacteria</taxon>
        <taxon>Hyphomicrobiales</taxon>
        <taxon>Nitrobacteraceae</taxon>
        <taxon>Afipia</taxon>
    </lineage>
</organism>
<dbReference type="AlphaFoldDB" id="K8PFX7"/>
<evidence type="ECO:0000256" key="1">
    <source>
        <dbReference type="SAM" id="Phobius"/>
    </source>
</evidence>
<dbReference type="PANTHER" id="PTHR32063">
    <property type="match status" value="1"/>
</dbReference>
<dbReference type="Proteomes" id="UP000001096">
    <property type="component" value="Unassembled WGS sequence"/>
</dbReference>
<dbReference type="Gene3D" id="3.30.2090.10">
    <property type="entry name" value="Multidrug efflux transporter AcrB TolC docking domain, DN and DC subdomains"/>
    <property type="match status" value="2"/>
</dbReference>
<feature type="transmembrane region" description="Helical" evidence="1">
    <location>
        <begin position="326"/>
        <end position="354"/>
    </location>
</feature>
<dbReference type="PANTHER" id="PTHR32063:SF8">
    <property type="entry name" value="CATION EFFLUX PROTEIN"/>
    <property type="match status" value="1"/>
</dbReference>
<keyword evidence="1" id="KW-0472">Membrane</keyword>
<dbReference type="GO" id="GO:0042910">
    <property type="term" value="F:xenobiotic transmembrane transporter activity"/>
    <property type="evidence" value="ECO:0007669"/>
    <property type="project" value="TreeGrafter"/>
</dbReference>
<keyword evidence="1" id="KW-1133">Transmembrane helix</keyword>
<feature type="transmembrane region" description="Helical" evidence="1">
    <location>
        <begin position="916"/>
        <end position="934"/>
    </location>
</feature>
<dbReference type="EMBL" id="AGWX01000002">
    <property type="protein sequence ID" value="EKS39659.1"/>
    <property type="molecule type" value="Genomic_DNA"/>
</dbReference>
<dbReference type="HOGENOM" id="CLU_002755_1_2_5"/>
<feature type="transmembrane region" description="Helical" evidence="1">
    <location>
        <begin position="1022"/>
        <end position="1042"/>
    </location>
</feature>
<comment type="caution">
    <text evidence="2">The sequence shown here is derived from an EMBL/GenBank/DDBJ whole genome shotgun (WGS) entry which is preliminary data.</text>
</comment>
<evidence type="ECO:0000313" key="3">
    <source>
        <dbReference type="Proteomes" id="UP000001096"/>
    </source>
</evidence>
<evidence type="ECO:0008006" key="4">
    <source>
        <dbReference type="Google" id="ProtNLM"/>
    </source>
</evidence>
<feature type="transmembrane region" description="Helical" evidence="1">
    <location>
        <begin position="991"/>
        <end position="1010"/>
    </location>
</feature>
<feature type="transmembrane region" description="Helical" evidence="1">
    <location>
        <begin position="387"/>
        <end position="411"/>
    </location>
</feature>
<feature type="transmembrane region" description="Helical" evidence="1">
    <location>
        <begin position="361"/>
        <end position="381"/>
    </location>
</feature>
<evidence type="ECO:0000313" key="2">
    <source>
        <dbReference type="EMBL" id="EKS39659.1"/>
    </source>
</evidence>
<dbReference type="SUPFAM" id="SSF82693">
    <property type="entry name" value="Multidrug efflux transporter AcrB pore domain, PN1, PN2, PC1 and PC2 subdomains"/>
    <property type="match status" value="2"/>
</dbReference>